<comment type="similarity">
    <text evidence="3">Belongs to the KHG/KDPG aldolase family.</text>
</comment>
<dbReference type="PANTHER" id="PTHR30246">
    <property type="entry name" value="2-KETO-3-DEOXY-6-PHOSPHOGLUCONATE ALDOLASE"/>
    <property type="match status" value="1"/>
</dbReference>
<feature type="domain" description="VOC" evidence="9">
    <location>
        <begin position="211"/>
        <end position="319"/>
    </location>
</feature>
<dbReference type="Proteomes" id="UP001489509">
    <property type="component" value="Unassembled WGS sequence"/>
</dbReference>
<dbReference type="GO" id="GO:0008675">
    <property type="term" value="F:2-dehydro-3-deoxy-phosphogluconate aldolase activity"/>
    <property type="evidence" value="ECO:0007669"/>
    <property type="project" value="UniProtKB-EC"/>
</dbReference>
<dbReference type="InterPro" id="IPR031337">
    <property type="entry name" value="KDPG/KHG_AS_1"/>
</dbReference>
<dbReference type="SUPFAM" id="SSF54593">
    <property type="entry name" value="Glyoxalase/Bleomycin resistance protein/Dihydroxybiphenyl dioxygenase"/>
    <property type="match status" value="1"/>
</dbReference>
<dbReference type="RefSeq" id="WP_349220566.1">
    <property type="nucleotide sequence ID" value="NZ_JBBMFD010000026.1"/>
</dbReference>
<keyword evidence="7" id="KW-0704">Schiff base</keyword>
<dbReference type="InterPro" id="IPR029068">
    <property type="entry name" value="Glyas_Bleomycin-R_OHBP_Dase"/>
</dbReference>
<dbReference type="InterPro" id="IPR037523">
    <property type="entry name" value="VOC_core"/>
</dbReference>
<reference evidence="10 11" key="1">
    <citation type="submission" date="2024-03" db="EMBL/GenBank/DDBJ databases">
        <title>Human intestinal bacterial collection.</title>
        <authorList>
            <person name="Pauvert C."/>
            <person name="Hitch T.C.A."/>
            <person name="Clavel T."/>
        </authorList>
    </citation>
    <scope>NUCLEOTIDE SEQUENCE [LARGE SCALE GENOMIC DNA]</scope>
    <source>
        <strain evidence="10 11">CLA-JM-H44</strain>
    </source>
</reference>
<evidence type="ECO:0000256" key="1">
    <source>
        <dbReference type="ARBA" id="ARBA00000654"/>
    </source>
</evidence>
<comment type="pathway">
    <text evidence="2">Carbohydrate acid metabolism; 2-dehydro-3-deoxy-D-gluconate degradation; D-glyceraldehyde 3-phosphate and pyruvate from 2-dehydro-3-deoxy-D-gluconate: step 2/2.</text>
</comment>
<dbReference type="PROSITE" id="PS00160">
    <property type="entry name" value="ALDOLASE_KDPG_KHG_2"/>
    <property type="match status" value="1"/>
</dbReference>
<keyword evidence="11" id="KW-1185">Reference proteome</keyword>
<evidence type="ECO:0000313" key="10">
    <source>
        <dbReference type="EMBL" id="MEQ2441468.1"/>
    </source>
</evidence>
<dbReference type="PANTHER" id="PTHR30246:SF1">
    <property type="entry name" value="2-DEHYDRO-3-DEOXY-6-PHOSPHOGALACTONATE ALDOLASE-RELATED"/>
    <property type="match status" value="1"/>
</dbReference>
<evidence type="ECO:0000256" key="8">
    <source>
        <dbReference type="ARBA" id="ARBA00023277"/>
    </source>
</evidence>
<evidence type="ECO:0000256" key="7">
    <source>
        <dbReference type="ARBA" id="ARBA00023270"/>
    </source>
</evidence>
<dbReference type="EMBL" id="JBBMFD010000026">
    <property type="protein sequence ID" value="MEQ2441468.1"/>
    <property type="molecule type" value="Genomic_DNA"/>
</dbReference>
<dbReference type="InterPro" id="IPR031338">
    <property type="entry name" value="KDPG/KHG_AS_2"/>
</dbReference>
<dbReference type="Pfam" id="PF01081">
    <property type="entry name" value="Aldolase"/>
    <property type="match status" value="1"/>
</dbReference>
<dbReference type="GO" id="GO:0008700">
    <property type="term" value="F:(R,S)-4-hydroxy-2-oxoglutarate aldolase activity"/>
    <property type="evidence" value="ECO:0007669"/>
    <property type="project" value="UniProtKB-EC"/>
</dbReference>
<gene>
    <name evidence="10" type="ORF">WMO26_11575</name>
</gene>
<dbReference type="EC" id="4.1.2.14" evidence="5"/>
<dbReference type="PROSITE" id="PS00159">
    <property type="entry name" value="ALDOLASE_KDPG_KHG_1"/>
    <property type="match status" value="1"/>
</dbReference>
<dbReference type="SUPFAM" id="SSF51569">
    <property type="entry name" value="Aldolase"/>
    <property type="match status" value="1"/>
</dbReference>
<dbReference type="CDD" id="cd00452">
    <property type="entry name" value="KDPG_aldolase"/>
    <property type="match status" value="1"/>
</dbReference>
<dbReference type="Gene3D" id="3.20.20.70">
    <property type="entry name" value="Aldolase class I"/>
    <property type="match status" value="1"/>
</dbReference>
<protein>
    <recommendedName>
        <fullName evidence="5">2-dehydro-3-deoxy-phosphogluconate aldolase</fullName>
        <ecNumber evidence="5">4.1.2.14</ecNumber>
    </recommendedName>
</protein>
<keyword evidence="8" id="KW-0119">Carbohydrate metabolism</keyword>
<sequence length="320" mass="33415">MSSVVEKIQAIGLIPVIKISDVSKAVPLAKALCKGGIPAAEVTFRTEQAAEAIRLIKKEVPDMLLGAGTVLTPAQADAAIEAGASFIVSPGLNPDVVKHCIAKGVPMMPGCANPSDVELAMSLGLDVVKFFPAEQAGGVKMIKAMSAPYGNLKFMPTGGVNESNLNDYLSFKKIIACGGSWMVKADLIENGDFDQITALCRSAVNKMLGIELAHIGINTADEADASAVASKIASTLPIDEKVGNSSIFVGKIFEVMKGAGAGANGHIALAVNDIDRAVNYFSYMGIAFDEASAKKKDGKLVAIYFKEQLGGFAIHLVQKS</sequence>
<dbReference type="InterPro" id="IPR000887">
    <property type="entry name" value="Aldlse_KDPG_KHG"/>
</dbReference>
<dbReference type="PROSITE" id="PS51819">
    <property type="entry name" value="VOC"/>
    <property type="match status" value="1"/>
</dbReference>
<evidence type="ECO:0000256" key="6">
    <source>
        <dbReference type="ARBA" id="ARBA00023239"/>
    </source>
</evidence>
<evidence type="ECO:0000313" key="11">
    <source>
        <dbReference type="Proteomes" id="UP001489509"/>
    </source>
</evidence>
<evidence type="ECO:0000256" key="2">
    <source>
        <dbReference type="ARBA" id="ARBA00004736"/>
    </source>
</evidence>
<comment type="caution">
    <text evidence="10">The sequence shown here is derived from an EMBL/GenBank/DDBJ whole genome shotgun (WGS) entry which is preliminary data.</text>
</comment>
<name>A0ABV1E2D5_9FIRM</name>
<evidence type="ECO:0000256" key="5">
    <source>
        <dbReference type="ARBA" id="ARBA00013063"/>
    </source>
</evidence>
<organism evidence="10 11">
    <name type="scientific">Solibaculum intestinale</name>
    <dbReference type="NCBI Taxonomy" id="3133165"/>
    <lineage>
        <taxon>Bacteria</taxon>
        <taxon>Bacillati</taxon>
        <taxon>Bacillota</taxon>
        <taxon>Clostridia</taxon>
        <taxon>Eubacteriales</taxon>
        <taxon>Oscillospiraceae</taxon>
        <taxon>Solibaculum</taxon>
    </lineage>
</organism>
<evidence type="ECO:0000256" key="4">
    <source>
        <dbReference type="ARBA" id="ARBA00011233"/>
    </source>
</evidence>
<proteinExistence type="inferred from homology"/>
<dbReference type="NCBIfam" id="TIGR01182">
    <property type="entry name" value="eda"/>
    <property type="match status" value="1"/>
</dbReference>
<evidence type="ECO:0000259" key="9">
    <source>
        <dbReference type="PROSITE" id="PS51819"/>
    </source>
</evidence>
<comment type="catalytic activity">
    <reaction evidence="1">
        <text>2-dehydro-3-deoxy-6-phospho-D-gluconate = D-glyceraldehyde 3-phosphate + pyruvate</text>
        <dbReference type="Rhea" id="RHEA:17089"/>
        <dbReference type="ChEBI" id="CHEBI:15361"/>
        <dbReference type="ChEBI" id="CHEBI:57569"/>
        <dbReference type="ChEBI" id="CHEBI:59776"/>
        <dbReference type="EC" id="4.1.2.14"/>
    </reaction>
</comment>
<comment type="subunit">
    <text evidence="4">Homotrimer.</text>
</comment>
<accession>A0ABV1E2D5</accession>
<evidence type="ECO:0000256" key="3">
    <source>
        <dbReference type="ARBA" id="ARBA00006906"/>
    </source>
</evidence>
<dbReference type="InterPro" id="IPR013785">
    <property type="entry name" value="Aldolase_TIM"/>
</dbReference>
<keyword evidence="6 10" id="KW-0456">Lyase</keyword>
<dbReference type="NCBIfam" id="NF004325">
    <property type="entry name" value="PRK05718.1"/>
    <property type="match status" value="1"/>
</dbReference>